<evidence type="ECO:0000313" key="3">
    <source>
        <dbReference type="EMBL" id="KAG7360328.1"/>
    </source>
</evidence>
<feature type="compositionally biased region" description="Low complexity" evidence="1">
    <location>
        <begin position="76"/>
        <end position="86"/>
    </location>
</feature>
<proteinExistence type="predicted"/>
<keyword evidence="4" id="KW-1185">Reference proteome</keyword>
<feature type="compositionally biased region" description="Basic and acidic residues" evidence="1">
    <location>
        <begin position="201"/>
        <end position="210"/>
    </location>
</feature>
<feature type="region of interest" description="Disordered" evidence="1">
    <location>
        <begin position="54"/>
        <end position="100"/>
    </location>
</feature>
<dbReference type="EMBL" id="JAGRRH010000106">
    <property type="protein sequence ID" value="KAG7336822.1"/>
    <property type="molecule type" value="Genomic_DNA"/>
</dbReference>
<dbReference type="Proteomes" id="UP000693970">
    <property type="component" value="Unassembled WGS sequence"/>
</dbReference>
<dbReference type="AlphaFoldDB" id="A0A9K3PUS7"/>
<comment type="caution">
    <text evidence="3">The sequence shown here is derived from an EMBL/GenBank/DDBJ whole genome shotgun (WGS) entry which is preliminary data.</text>
</comment>
<feature type="region of interest" description="Disordered" evidence="1">
    <location>
        <begin position="1"/>
        <end position="23"/>
    </location>
</feature>
<accession>A0A9K3PUS7</accession>
<evidence type="ECO:0000313" key="4">
    <source>
        <dbReference type="Proteomes" id="UP000693970"/>
    </source>
</evidence>
<name>A0A9K3PUS7_9STRA</name>
<gene>
    <name evidence="2" type="ORF">IV203_006782</name>
    <name evidence="3" type="ORF">IV203_035427</name>
</gene>
<sequence length="273" mass="29909">MSKNYNLLSSLRSSSSRQTDEHGVAELLEAVSRRTMSCTEEEKQEIGDMVKRVREHHHKPNPVELLQKKLSGISMTTTGTNNKNNGQSNPDGGGDVATPKQVQKPKFTTTASAAGIQSIGTPLNNLGKDIVRGFSKLQSQLSQSNILSPLTDRMEARQRPTSPPKQQNQQQPNLLRDFGPEPTIVVLPPIDDDVSKTSIPKQEEYQKEQDEMGMVVKSENGNDDKIDEGEEVSCCDSIPSNHVAAEPEEDGKHNIDGEGAEEALGAEEKKQDP</sequence>
<evidence type="ECO:0000256" key="1">
    <source>
        <dbReference type="SAM" id="MobiDB-lite"/>
    </source>
</evidence>
<organism evidence="3 4">
    <name type="scientific">Nitzschia inconspicua</name>
    <dbReference type="NCBI Taxonomy" id="303405"/>
    <lineage>
        <taxon>Eukaryota</taxon>
        <taxon>Sar</taxon>
        <taxon>Stramenopiles</taxon>
        <taxon>Ochrophyta</taxon>
        <taxon>Bacillariophyta</taxon>
        <taxon>Bacillariophyceae</taxon>
        <taxon>Bacillariophycidae</taxon>
        <taxon>Bacillariales</taxon>
        <taxon>Bacillariaceae</taxon>
        <taxon>Nitzschia</taxon>
    </lineage>
</organism>
<reference evidence="3" key="1">
    <citation type="journal article" date="2021" name="Sci. Rep.">
        <title>Diploid genomic architecture of Nitzschia inconspicua, an elite biomass production diatom.</title>
        <authorList>
            <person name="Oliver A."/>
            <person name="Podell S."/>
            <person name="Pinowska A."/>
            <person name="Traller J.C."/>
            <person name="Smith S.R."/>
            <person name="McClure R."/>
            <person name="Beliaev A."/>
            <person name="Bohutskyi P."/>
            <person name="Hill E.A."/>
            <person name="Rabines A."/>
            <person name="Zheng H."/>
            <person name="Allen L.Z."/>
            <person name="Kuo A."/>
            <person name="Grigoriev I.V."/>
            <person name="Allen A.E."/>
            <person name="Hazlebeck D."/>
            <person name="Allen E.E."/>
        </authorList>
    </citation>
    <scope>NUCLEOTIDE SEQUENCE</scope>
    <source>
        <strain evidence="3">Hildebrandi</strain>
    </source>
</reference>
<reference evidence="3" key="2">
    <citation type="submission" date="2021-04" db="EMBL/GenBank/DDBJ databases">
        <authorList>
            <person name="Podell S."/>
        </authorList>
    </citation>
    <scope>NUCLEOTIDE SEQUENCE</scope>
    <source>
        <strain evidence="3">Hildebrandi</strain>
    </source>
</reference>
<protein>
    <submittedName>
        <fullName evidence="3">Uncharacterized protein</fullName>
    </submittedName>
</protein>
<feature type="compositionally biased region" description="Low complexity" evidence="1">
    <location>
        <begin position="164"/>
        <end position="173"/>
    </location>
</feature>
<evidence type="ECO:0000313" key="2">
    <source>
        <dbReference type="EMBL" id="KAG7336822.1"/>
    </source>
</evidence>
<feature type="compositionally biased region" description="Low complexity" evidence="1">
    <location>
        <begin position="7"/>
        <end position="17"/>
    </location>
</feature>
<feature type="region of interest" description="Disordered" evidence="1">
    <location>
        <begin position="153"/>
        <end position="273"/>
    </location>
</feature>
<dbReference type="EMBL" id="JAGRRH010000013">
    <property type="protein sequence ID" value="KAG7360328.1"/>
    <property type="molecule type" value="Genomic_DNA"/>
</dbReference>